<sequence length="127" mass="13885">MSSDGSLLAMITHSSQVHVLSSSLMEVIKTLSAPAVVTSLQFLPNSNQKIQAMTERGEVAIWITLNGSRHVFWAIALVVEQAHFNHDRWAKVRADCAADVCQLHPADVGTSFPDSAREAVHLNFTMS</sequence>
<dbReference type="Proteomes" id="UP001196413">
    <property type="component" value="Unassembled WGS sequence"/>
</dbReference>
<dbReference type="SUPFAM" id="SSF50978">
    <property type="entry name" value="WD40 repeat-like"/>
    <property type="match status" value="1"/>
</dbReference>
<accession>A0AAD5N9Y3</accession>
<comment type="caution">
    <text evidence="1">The sequence shown here is derived from an EMBL/GenBank/DDBJ whole genome shotgun (WGS) entry which is preliminary data.</text>
</comment>
<dbReference type="EMBL" id="JAHQIW010004928">
    <property type="protein sequence ID" value="KAJ1364306.1"/>
    <property type="molecule type" value="Genomic_DNA"/>
</dbReference>
<protein>
    <submittedName>
        <fullName evidence="1">Uncharacterized protein</fullName>
    </submittedName>
</protein>
<reference evidence="1" key="1">
    <citation type="submission" date="2021-06" db="EMBL/GenBank/DDBJ databases">
        <title>Parelaphostrongylus tenuis whole genome reference sequence.</title>
        <authorList>
            <person name="Garwood T.J."/>
            <person name="Larsen P.A."/>
            <person name="Fountain-Jones N.M."/>
            <person name="Garbe J.R."/>
            <person name="Macchietto M.G."/>
            <person name="Kania S.A."/>
            <person name="Gerhold R.W."/>
            <person name="Richards J.E."/>
            <person name="Wolf T.M."/>
        </authorList>
    </citation>
    <scope>NUCLEOTIDE SEQUENCE</scope>
    <source>
        <strain evidence="1">MNPRO001-30</strain>
        <tissue evidence="1">Meninges</tissue>
    </source>
</reference>
<evidence type="ECO:0000313" key="1">
    <source>
        <dbReference type="EMBL" id="KAJ1364306.1"/>
    </source>
</evidence>
<dbReference type="InterPro" id="IPR036322">
    <property type="entry name" value="WD40_repeat_dom_sf"/>
</dbReference>
<gene>
    <name evidence="1" type="ORF">KIN20_024370</name>
</gene>
<keyword evidence="2" id="KW-1185">Reference proteome</keyword>
<evidence type="ECO:0000313" key="2">
    <source>
        <dbReference type="Proteomes" id="UP001196413"/>
    </source>
</evidence>
<organism evidence="1 2">
    <name type="scientific">Parelaphostrongylus tenuis</name>
    <name type="common">Meningeal worm</name>
    <dbReference type="NCBI Taxonomy" id="148309"/>
    <lineage>
        <taxon>Eukaryota</taxon>
        <taxon>Metazoa</taxon>
        <taxon>Ecdysozoa</taxon>
        <taxon>Nematoda</taxon>
        <taxon>Chromadorea</taxon>
        <taxon>Rhabditida</taxon>
        <taxon>Rhabditina</taxon>
        <taxon>Rhabditomorpha</taxon>
        <taxon>Strongyloidea</taxon>
        <taxon>Metastrongylidae</taxon>
        <taxon>Parelaphostrongylus</taxon>
    </lineage>
</organism>
<name>A0AAD5N9Y3_PARTN</name>
<dbReference type="AlphaFoldDB" id="A0AAD5N9Y3"/>
<proteinExistence type="predicted"/>